<gene>
    <name evidence="4" type="ORF">Scep_026559</name>
</gene>
<feature type="transmembrane region" description="Helical" evidence="2">
    <location>
        <begin position="203"/>
        <end position="224"/>
    </location>
</feature>
<accession>A0AAP0EMY5</accession>
<feature type="domain" description="ABC1 atypical kinase-like" evidence="3">
    <location>
        <begin position="274"/>
        <end position="539"/>
    </location>
</feature>
<dbReference type="PANTHER" id="PTHR45890:SF1">
    <property type="entry name" value="AARF DOMAIN CONTAINING KINASE 2"/>
    <property type="match status" value="1"/>
</dbReference>
<comment type="similarity">
    <text evidence="1">Belongs to the protein kinase superfamily. ADCK protein kinase family.</text>
</comment>
<evidence type="ECO:0000313" key="4">
    <source>
        <dbReference type="EMBL" id="KAK9095090.1"/>
    </source>
</evidence>
<dbReference type="SUPFAM" id="SSF56112">
    <property type="entry name" value="Protein kinase-like (PK-like)"/>
    <property type="match status" value="1"/>
</dbReference>
<dbReference type="InterPro" id="IPR044095">
    <property type="entry name" value="ADCK2_dom"/>
</dbReference>
<dbReference type="InterPro" id="IPR052402">
    <property type="entry name" value="ADCK_kinase"/>
</dbReference>
<dbReference type="InterPro" id="IPR004147">
    <property type="entry name" value="ABC1_dom"/>
</dbReference>
<name>A0AAP0EMY5_9MAGN</name>
<dbReference type="AlphaFoldDB" id="A0AAP0EMY5"/>
<evidence type="ECO:0000256" key="2">
    <source>
        <dbReference type="SAM" id="Phobius"/>
    </source>
</evidence>
<protein>
    <recommendedName>
        <fullName evidence="3">ABC1 atypical kinase-like domain-containing protein</fullName>
    </recommendedName>
</protein>
<evidence type="ECO:0000256" key="1">
    <source>
        <dbReference type="ARBA" id="ARBA00009670"/>
    </source>
</evidence>
<evidence type="ECO:0000259" key="3">
    <source>
        <dbReference type="Pfam" id="PF03109"/>
    </source>
</evidence>
<dbReference type="Pfam" id="PF03109">
    <property type="entry name" value="ABC1"/>
    <property type="match status" value="1"/>
</dbReference>
<dbReference type="EMBL" id="JBBNAG010000011">
    <property type="protein sequence ID" value="KAK9095090.1"/>
    <property type="molecule type" value="Genomic_DNA"/>
</dbReference>
<keyword evidence="2" id="KW-0812">Transmembrane</keyword>
<evidence type="ECO:0000313" key="5">
    <source>
        <dbReference type="Proteomes" id="UP001419268"/>
    </source>
</evidence>
<keyword evidence="2" id="KW-0472">Membrane</keyword>
<proteinExistence type="inferred from homology"/>
<comment type="caution">
    <text evidence="4">The sequence shown here is derived from an EMBL/GenBank/DDBJ whole genome shotgun (WGS) entry which is preliminary data.</text>
</comment>
<dbReference type="Proteomes" id="UP001419268">
    <property type="component" value="Unassembled WGS sequence"/>
</dbReference>
<sequence>MPGRRGAHHSAHMAPVELFHQNATLSMAPFLTFGNIRRACHHFLEKQGTGCSEVKNHGAVTAAKSPLFFLRFSARQYRTFTLFREKFNENSYSSKNFYFLSEKKTMTQHAQLSWKRLSHRCSHSGISFRPMSRITCAVSLALTRSHLVTPSIIGLIIGNIAWTQKTYADMDQFPARNALCMPAQDGRLYLTTLFFSLFEGFALFLRAIYLAILFLPVIALAPFAESFGVQFRKLWLQLVHLTLERAGPAFIKWGQWAATRPDLFPRDMCNELTKLHANAPAHSFAYTKRSIEKAFNRKLSDVFEDFEETPVASGSVAQVHRATLSIRYPGQHVKPVVVAVKVRHPGVGEVIRRDFMIINLVAKLSKFMPTLNWLRLDESVQQFAVFMMSQVDLAREAAHLSRFIYNFRRWRDVSFPKPLYPLVHPAVLVETYEQGENVLHFVDELQGNDRVKSALAHIGTHALLKMLLVDNFIHADMHPGNILVRTSQNKSSPKKLFKTKPHVVFLDVGMIAELSKNDRVNLLEFFKAVALRDGRTAAECTLRLSKQQNCPNPKAFIQEVEKSFTFWGTAEGDLVHPAECMQQLLEQVRRHKVNIDGNVCTVMVTTLVLEGWQRKLDPDYDVMQTLKTLLFRADWAESLSYTIESLMAP</sequence>
<dbReference type="PANTHER" id="PTHR45890">
    <property type="entry name" value="AARF DOMAIN CONTAINING KINASE 2 (PREDICTED)"/>
    <property type="match status" value="1"/>
</dbReference>
<dbReference type="CDD" id="cd13971">
    <property type="entry name" value="ADCK2-like"/>
    <property type="match status" value="1"/>
</dbReference>
<reference evidence="4 5" key="1">
    <citation type="submission" date="2024-01" db="EMBL/GenBank/DDBJ databases">
        <title>Genome assemblies of Stephania.</title>
        <authorList>
            <person name="Yang L."/>
        </authorList>
    </citation>
    <scope>NUCLEOTIDE SEQUENCE [LARGE SCALE GENOMIC DNA]</scope>
    <source>
        <strain evidence="4">JXDWG</strain>
        <tissue evidence="4">Leaf</tissue>
    </source>
</reference>
<keyword evidence="5" id="KW-1185">Reference proteome</keyword>
<organism evidence="4 5">
    <name type="scientific">Stephania cephalantha</name>
    <dbReference type="NCBI Taxonomy" id="152367"/>
    <lineage>
        <taxon>Eukaryota</taxon>
        <taxon>Viridiplantae</taxon>
        <taxon>Streptophyta</taxon>
        <taxon>Embryophyta</taxon>
        <taxon>Tracheophyta</taxon>
        <taxon>Spermatophyta</taxon>
        <taxon>Magnoliopsida</taxon>
        <taxon>Ranunculales</taxon>
        <taxon>Menispermaceae</taxon>
        <taxon>Menispermoideae</taxon>
        <taxon>Cissampelideae</taxon>
        <taxon>Stephania</taxon>
    </lineage>
</organism>
<dbReference type="InterPro" id="IPR011009">
    <property type="entry name" value="Kinase-like_dom_sf"/>
</dbReference>
<keyword evidence="2" id="KW-1133">Transmembrane helix</keyword>